<protein>
    <submittedName>
        <fullName evidence="12">Methyl-accepting chemotaxis protein</fullName>
    </submittedName>
</protein>
<keyword evidence="5" id="KW-0812">Transmembrane</keyword>
<proteinExistence type="inferred from homology"/>
<dbReference type="Gene3D" id="1.10.287.950">
    <property type="entry name" value="Methyl-accepting chemotaxis protein"/>
    <property type="match status" value="1"/>
</dbReference>
<dbReference type="Proteomes" id="UP000595197">
    <property type="component" value="Chromosome"/>
</dbReference>
<dbReference type="PANTHER" id="PTHR32089:SF39">
    <property type="entry name" value="METHYL-ACCEPTING CHEMOTAXIS PROTEIN HLYB"/>
    <property type="match status" value="1"/>
</dbReference>
<evidence type="ECO:0000256" key="3">
    <source>
        <dbReference type="ARBA" id="ARBA00022481"/>
    </source>
</evidence>
<gene>
    <name evidence="12" type="ORF">IGS68_16420</name>
</gene>
<organism evidence="12 13">
    <name type="scientific">Skermanella cutis</name>
    <dbReference type="NCBI Taxonomy" id="2775420"/>
    <lineage>
        <taxon>Bacteria</taxon>
        <taxon>Pseudomonadati</taxon>
        <taxon>Pseudomonadota</taxon>
        <taxon>Alphaproteobacteria</taxon>
        <taxon>Rhodospirillales</taxon>
        <taxon>Azospirillaceae</taxon>
        <taxon>Skermanella</taxon>
    </lineage>
</organism>
<evidence type="ECO:0000256" key="5">
    <source>
        <dbReference type="ARBA" id="ARBA00022692"/>
    </source>
</evidence>
<sequence length="356" mass="38061">MENASSPALAPATGLLADWRAFCAFQSRCLDALGLEVQETSRIVEQSTLDISSGFRDLAASADEQGKRVQEIIANANIVELEGERVPIEQVMMLMQQILVEMVNNIVSLSMQAMRMVYLLDDVVQDVDVVGRFIGEIEEINQQTSFLALNASIEAARAGAAGKTFHVVAGEVRELSAGTAALAERMRQTVGAVSRGVARGYDILRTIAETDLSPQLLAKERIDLAMSGLIVQADHFTSVLGDAVTASADMSRNIGQIVVKLQFQDLAKQRLDHVIDGMVAIKAGLAELDSLTRAAHPALLEIPDRGGWLATLLPSAVPGSAREQDLRRLLLGGSGLDGFGALDSGIPADDQGVELF</sequence>
<keyword evidence="8 10" id="KW-0807">Transducer</keyword>
<dbReference type="RefSeq" id="WP_201071243.1">
    <property type="nucleotide sequence ID" value="NZ_CP067420.1"/>
</dbReference>
<keyword evidence="6" id="KW-1133">Transmembrane helix</keyword>
<evidence type="ECO:0000256" key="9">
    <source>
        <dbReference type="ARBA" id="ARBA00029447"/>
    </source>
</evidence>
<feature type="domain" description="Methyl-accepting transducer" evidence="11">
    <location>
        <begin position="26"/>
        <end position="210"/>
    </location>
</feature>
<evidence type="ECO:0000259" key="11">
    <source>
        <dbReference type="PROSITE" id="PS50111"/>
    </source>
</evidence>
<dbReference type="InterPro" id="IPR004089">
    <property type="entry name" value="MCPsignal_dom"/>
</dbReference>
<evidence type="ECO:0000313" key="12">
    <source>
        <dbReference type="EMBL" id="QQP87674.1"/>
    </source>
</evidence>
<dbReference type="SUPFAM" id="SSF58104">
    <property type="entry name" value="Methyl-accepting chemotaxis protein (MCP) signaling domain"/>
    <property type="match status" value="1"/>
</dbReference>
<keyword evidence="2" id="KW-1003">Cell membrane</keyword>
<dbReference type="PROSITE" id="PS50111">
    <property type="entry name" value="CHEMOTAXIS_TRANSDUC_2"/>
    <property type="match status" value="1"/>
</dbReference>
<comment type="subcellular location">
    <subcellularLocation>
        <location evidence="1">Cell membrane</location>
        <topology evidence="1">Multi-pass membrane protein</topology>
    </subcellularLocation>
</comment>
<reference evidence="12" key="1">
    <citation type="submission" date="2021-02" db="EMBL/GenBank/DDBJ databases">
        <title>Skermanella TT6 skin isolate.</title>
        <authorList>
            <person name="Lee K."/>
            <person name="Ganzorig M."/>
        </authorList>
    </citation>
    <scope>NUCLEOTIDE SEQUENCE</scope>
    <source>
        <strain evidence="12">TT6</strain>
    </source>
</reference>
<evidence type="ECO:0000313" key="13">
    <source>
        <dbReference type="Proteomes" id="UP000595197"/>
    </source>
</evidence>
<comment type="similarity">
    <text evidence="9">Belongs to the methyl-accepting chemotaxis (MCP) protein family.</text>
</comment>
<name>A0ABX7B1X8_9PROT</name>
<evidence type="ECO:0000256" key="10">
    <source>
        <dbReference type="PROSITE-ProRule" id="PRU00284"/>
    </source>
</evidence>
<evidence type="ECO:0000256" key="4">
    <source>
        <dbReference type="ARBA" id="ARBA00022500"/>
    </source>
</evidence>
<evidence type="ECO:0000256" key="2">
    <source>
        <dbReference type="ARBA" id="ARBA00022475"/>
    </source>
</evidence>
<dbReference type="PANTHER" id="PTHR32089">
    <property type="entry name" value="METHYL-ACCEPTING CHEMOTAXIS PROTEIN MCPB"/>
    <property type="match status" value="1"/>
</dbReference>
<keyword evidence="3" id="KW-0488">Methylation</keyword>
<dbReference type="SMART" id="SM00283">
    <property type="entry name" value="MA"/>
    <property type="match status" value="1"/>
</dbReference>
<dbReference type="InterPro" id="IPR004090">
    <property type="entry name" value="Chemotax_Me-accpt_rcpt"/>
</dbReference>
<dbReference type="EMBL" id="CP067420">
    <property type="protein sequence ID" value="QQP87674.1"/>
    <property type="molecule type" value="Genomic_DNA"/>
</dbReference>
<dbReference type="Pfam" id="PF00015">
    <property type="entry name" value="MCPsignal"/>
    <property type="match status" value="1"/>
</dbReference>
<evidence type="ECO:0000256" key="1">
    <source>
        <dbReference type="ARBA" id="ARBA00004651"/>
    </source>
</evidence>
<evidence type="ECO:0000256" key="8">
    <source>
        <dbReference type="ARBA" id="ARBA00023224"/>
    </source>
</evidence>
<dbReference type="PRINTS" id="PR00260">
    <property type="entry name" value="CHEMTRNSDUCR"/>
</dbReference>
<keyword evidence="7" id="KW-0472">Membrane</keyword>
<evidence type="ECO:0000256" key="6">
    <source>
        <dbReference type="ARBA" id="ARBA00022989"/>
    </source>
</evidence>
<accession>A0ABX7B1X8</accession>
<keyword evidence="13" id="KW-1185">Reference proteome</keyword>
<keyword evidence="4" id="KW-0145">Chemotaxis</keyword>
<evidence type="ECO:0000256" key="7">
    <source>
        <dbReference type="ARBA" id="ARBA00023136"/>
    </source>
</evidence>